<accession>A0AA36C7X3</accession>
<sequence>MQLRKHLSTLFLALSLMVAIQACELKIKIRSHYPGKMFVAAEFADGSTKILKLSRAGKSRTVNFSAPLCGLYMTTMKTFSKTPRGLDGVPPISQIEHGLDGKGTVQYEIDESGEIRLTDRDLTVWCAFGKCPLPKIADNAIKMH</sequence>
<dbReference type="PROSITE" id="PS51257">
    <property type="entry name" value="PROKAR_LIPOPROTEIN"/>
    <property type="match status" value="1"/>
</dbReference>
<gene>
    <name evidence="2" type="ORF">MSPICULIGERA_LOCUS2716</name>
</gene>
<organism evidence="2 3">
    <name type="scientific">Mesorhabditis spiculigera</name>
    <dbReference type="NCBI Taxonomy" id="96644"/>
    <lineage>
        <taxon>Eukaryota</taxon>
        <taxon>Metazoa</taxon>
        <taxon>Ecdysozoa</taxon>
        <taxon>Nematoda</taxon>
        <taxon>Chromadorea</taxon>
        <taxon>Rhabditida</taxon>
        <taxon>Rhabditina</taxon>
        <taxon>Rhabditomorpha</taxon>
        <taxon>Rhabditoidea</taxon>
        <taxon>Rhabditidae</taxon>
        <taxon>Mesorhabditinae</taxon>
        <taxon>Mesorhabditis</taxon>
    </lineage>
</organism>
<dbReference type="AlphaFoldDB" id="A0AA36C7X3"/>
<reference evidence="2" key="1">
    <citation type="submission" date="2023-06" db="EMBL/GenBank/DDBJ databases">
        <authorList>
            <person name="Delattre M."/>
        </authorList>
    </citation>
    <scope>NUCLEOTIDE SEQUENCE</scope>
    <source>
        <strain evidence="2">AF72</strain>
    </source>
</reference>
<protein>
    <submittedName>
        <fullName evidence="2">Uncharacterized protein</fullName>
    </submittedName>
</protein>
<evidence type="ECO:0000313" key="3">
    <source>
        <dbReference type="Proteomes" id="UP001177023"/>
    </source>
</evidence>
<dbReference type="EMBL" id="CATQJA010000774">
    <property type="protein sequence ID" value="CAJ0564018.1"/>
    <property type="molecule type" value="Genomic_DNA"/>
</dbReference>
<dbReference type="PANTHER" id="PTHR37427">
    <property type="entry name" value="PROTEIN CBG20963-RELATED"/>
    <property type="match status" value="1"/>
</dbReference>
<keyword evidence="3" id="KW-1185">Reference proteome</keyword>
<evidence type="ECO:0000256" key="1">
    <source>
        <dbReference type="SAM" id="SignalP"/>
    </source>
</evidence>
<keyword evidence="1" id="KW-0732">Signal</keyword>
<dbReference type="Proteomes" id="UP001177023">
    <property type="component" value="Unassembled WGS sequence"/>
</dbReference>
<comment type="caution">
    <text evidence="2">The sequence shown here is derived from an EMBL/GenBank/DDBJ whole genome shotgun (WGS) entry which is preliminary data.</text>
</comment>
<feature type="signal peptide" evidence="1">
    <location>
        <begin position="1"/>
        <end position="22"/>
    </location>
</feature>
<evidence type="ECO:0000313" key="2">
    <source>
        <dbReference type="EMBL" id="CAJ0564018.1"/>
    </source>
</evidence>
<feature type="chain" id="PRO_5041349906" evidence="1">
    <location>
        <begin position="23"/>
        <end position="144"/>
    </location>
</feature>
<proteinExistence type="predicted"/>
<feature type="non-terminal residue" evidence="2">
    <location>
        <position position="144"/>
    </location>
</feature>
<dbReference type="PANTHER" id="PTHR37427:SF2">
    <property type="entry name" value="SECRETED PROTEIN"/>
    <property type="match status" value="1"/>
</dbReference>
<name>A0AA36C7X3_9BILA</name>